<dbReference type="GO" id="GO:0070967">
    <property type="term" value="F:coenzyme F420 binding"/>
    <property type="evidence" value="ECO:0007669"/>
    <property type="project" value="TreeGrafter"/>
</dbReference>
<sequence>MPERPQPSRPSRREAIRMSDDEVARFVSARAADGTVTIATLGPHGRPHLVPLWYVVRDSVEADPAPWRLATWTYARSQKAVNLRRDPRATLLVESGQSYDELRGVSLECDVELVTDLDTVTSIGLDLALARAPEGADTQAVRALVAAQAPKRVGLVCTPTKIVSWDHTKLGGGY</sequence>
<dbReference type="GO" id="GO:0016627">
    <property type="term" value="F:oxidoreductase activity, acting on the CH-CH group of donors"/>
    <property type="evidence" value="ECO:0007669"/>
    <property type="project" value="TreeGrafter"/>
</dbReference>
<evidence type="ECO:0000259" key="2">
    <source>
        <dbReference type="Pfam" id="PF01243"/>
    </source>
</evidence>
<dbReference type="HOGENOM" id="CLU_123922_5_0_11"/>
<dbReference type="InterPro" id="IPR052019">
    <property type="entry name" value="F420H2_bilvrd_red/Heme_oxyg"/>
</dbReference>
<dbReference type="AlphaFoldDB" id="H8G9I6"/>
<keyword evidence="1" id="KW-0560">Oxidoreductase</keyword>
<dbReference type="SUPFAM" id="SSF50475">
    <property type="entry name" value="FMN-binding split barrel"/>
    <property type="match status" value="1"/>
</dbReference>
<dbReference type="PANTHER" id="PTHR35176:SF6">
    <property type="entry name" value="HEME OXYGENASE HI_0854-RELATED"/>
    <property type="match status" value="1"/>
</dbReference>
<evidence type="ECO:0000313" key="4">
    <source>
        <dbReference type="Proteomes" id="UP000004705"/>
    </source>
</evidence>
<accession>H8G9I6</accession>
<dbReference type="PANTHER" id="PTHR35176">
    <property type="entry name" value="HEME OXYGENASE HI_0854-RELATED"/>
    <property type="match status" value="1"/>
</dbReference>
<proteinExistence type="predicted"/>
<dbReference type="Proteomes" id="UP000004705">
    <property type="component" value="Chromosome"/>
</dbReference>
<feature type="domain" description="Pyridoxamine 5'-phosphate oxidase N-terminal" evidence="2">
    <location>
        <begin position="24"/>
        <end position="162"/>
    </location>
</feature>
<dbReference type="EMBL" id="CM001466">
    <property type="protein sequence ID" value="EHY89518.1"/>
    <property type="molecule type" value="Genomic_DNA"/>
</dbReference>
<keyword evidence="4" id="KW-1185">Reference proteome</keyword>
<protein>
    <submittedName>
        <fullName evidence="3">Pyridoxamine 5''-phosphate oxidase</fullName>
    </submittedName>
</protein>
<dbReference type="InterPro" id="IPR012349">
    <property type="entry name" value="Split_barrel_FMN-bd"/>
</dbReference>
<name>H8G9I6_9PSEU</name>
<dbReference type="GO" id="GO:0005829">
    <property type="term" value="C:cytosol"/>
    <property type="evidence" value="ECO:0007669"/>
    <property type="project" value="TreeGrafter"/>
</dbReference>
<dbReference type="Gene3D" id="2.30.110.10">
    <property type="entry name" value="Electron Transport, Fmn-binding Protein, Chain A"/>
    <property type="match status" value="1"/>
</dbReference>
<evidence type="ECO:0000313" key="3">
    <source>
        <dbReference type="EMBL" id="EHY89518.1"/>
    </source>
</evidence>
<gene>
    <name evidence="3" type="ORF">SacazDRAFT_02625</name>
</gene>
<organism evidence="3 4">
    <name type="scientific">Saccharomonospora azurea NA-128</name>
    <dbReference type="NCBI Taxonomy" id="882081"/>
    <lineage>
        <taxon>Bacteria</taxon>
        <taxon>Bacillati</taxon>
        <taxon>Actinomycetota</taxon>
        <taxon>Actinomycetes</taxon>
        <taxon>Pseudonocardiales</taxon>
        <taxon>Pseudonocardiaceae</taxon>
        <taxon>Saccharomonospora</taxon>
    </lineage>
</organism>
<evidence type="ECO:0000256" key="1">
    <source>
        <dbReference type="ARBA" id="ARBA00023002"/>
    </source>
</evidence>
<dbReference type="InterPro" id="IPR011576">
    <property type="entry name" value="Pyridox_Oxase_N"/>
</dbReference>
<dbReference type="Pfam" id="PF01243">
    <property type="entry name" value="PNPOx_N"/>
    <property type="match status" value="1"/>
</dbReference>
<reference evidence="3 4" key="1">
    <citation type="journal article" date="2012" name="Stand. Genomic Sci.">
        <title>Genome sequence of the soil bacterium Saccharomonospora azurea type strain (NA-128(T)).</title>
        <authorList>
            <person name="Klenk H.P."/>
            <person name="Held B."/>
            <person name="Lucas S."/>
            <person name="Lapidus A."/>
            <person name="Copeland A."/>
            <person name="Hammon N."/>
            <person name="Pitluck S."/>
            <person name="Goodwin L.A."/>
            <person name="Han C."/>
            <person name="Tapia R."/>
            <person name="Brambilla E.M."/>
            <person name="Potter G."/>
            <person name="Land M."/>
            <person name="Ivanova N."/>
            <person name="Rohde M."/>
            <person name="Goker M."/>
            <person name="Detter J.C."/>
            <person name="Kyrpides N.C."/>
            <person name="Woyke T."/>
        </authorList>
    </citation>
    <scope>NUCLEOTIDE SEQUENCE [LARGE SCALE GENOMIC DNA]</scope>
    <source>
        <strain evidence="3 4">NA-128</strain>
    </source>
</reference>